<dbReference type="PROSITE" id="PS00622">
    <property type="entry name" value="HTH_LUXR_1"/>
    <property type="match status" value="1"/>
</dbReference>
<feature type="domain" description="HTH luxR-type" evidence="4">
    <location>
        <begin position="189"/>
        <end position="254"/>
    </location>
</feature>
<dbReference type="SMART" id="SM00421">
    <property type="entry name" value="HTH_LUXR"/>
    <property type="match status" value="1"/>
</dbReference>
<dbReference type="GO" id="GO:0003677">
    <property type="term" value="F:DNA binding"/>
    <property type="evidence" value="ECO:0007669"/>
    <property type="project" value="UniProtKB-KW"/>
</dbReference>
<dbReference type="Proteomes" id="UP000634530">
    <property type="component" value="Chromosome"/>
</dbReference>
<dbReference type="SUPFAM" id="SSF46894">
    <property type="entry name" value="C-terminal effector domain of the bipartite response regulators"/>
    <property type="match status" value="1"/>
</dbReference>
<dbReference type="PROSITE" id="PS50043">
    <property type="entry name" value="HTH_LUXR_2"/>
    <property type="match status" value="1"/>
</dbReference>
<gene>
    <name evidence="5" type="ORF">HU752_016640</name>
</gene>
<dbReference type="InterPro" id="IPR036388">
    <property type="entry name" value="WH-like_DNA-bd_sf"/>
</dbReference>
<evidence type="ECO:0000313" key="5">
    <source>
        <dbReference type="EMBL" id="QXI25614.1"/>
    </source>
</evidence>
<organism evidence="5 6">
    <name type="scientific">Pseudomonas vanderleydeniana</name>
    <dbReference type="NCBI Taxonomy" id="2745495"/>
    <lineage>
        <taxon>Bacteria</taxon>
        <taxon>Pseudomonadati</taxon>
        <taxon>Pseudomonadota</taxon>
        <taxon>Gammaproteobacteria</taxon>
        <taxon>Pseudomonadales</taxon>
        <taxon>Pseudomonadaceae</taxon>
        <taxon>Pseudomonas</taxon>
    </lineage>
</organism>
<evidence type="ECO:0000313" key="6">
    <source>
        <dbReference type="Proteomes" id="UP000634530"/>
    </source>
</evidence>
<sequence>MSLTSPSVLRAVGSAGFGPALDTAFEALTGYDMSCAYLFRPNAPAVLLHNGYGARVARSTLEAYQRGGYLLDPFYVAAMNRHPAGLWRMSELAPDSFFASGFAISPDIHPCVASDHGVDIEEIGYIAYLDDRAAVVFSLMRGLGGGGFSQEQVERLAPLADTLAALFELHLRLDSSALAPSGREEDTFIALLQRQLTETQAVIARLILQGHSSVSIAANLGISEGTVKVHRHNLYQRLNISTHAELFRLFIDFLTTAEPGPG</sequence>
<keyword evidence="6" id="KW-1185">Reference proteome</keyword>
<dbReference type="CDD" id="cd06170">
    <property type="entry name" value="LuxR_C_like"/>
    <property type="match status" value="1"/>
</dbReference>
<dbReference type="PANTHER" id="PTHR44688">
    <property type="entry name" value="DNA-BINDING TRANSCRIPTIONAL ACTIVATOR DEVR_DOSR"/>
    <property type="match status" value="1"/>
</dbReference>
<dbReference type="EMBL" id="CP077093">
    <property type="protein sequence ID" value="QXI25614.1"/>
    <property type="molecule type" value="Genomic_DNA"/>
</dbReference>
<dbReference type="PANTHER" id="PTHR44688:SF16">
    <property type="entry name" value="DNA-BINDING TRANSCRIPTIONAL ACTIVATOR DEVR_DOSR"/>
    <property type="match status" value="1"/>
</dbReference>
<dbReference type="InterPro" id="IPR000792">
    <property type="entry name" value="Tscrpt_reg_LuxR_C"/>
</dbReference>
<keyword evidence="3" id="KW-0804">Transcription</keyword>
<dbReference type="KEGG" id="pvw:HU752_016640"/>
<evidence type="ECO:0000256" key="2">
    <source>
        <dbReference type="ARBA" id="ARBA00023125"/>
    </source>
</evidence>
<protein>
    <submittedName>
        <fullName evidence="5">LuxR C-terminal-related transcriptional regulator</fullName>
    </submittedName>
</protein>
<dbReference type="RefSeq" id="WP_186676259.1">
    <property type="nucleotide sequence ID" value="NZ_CP077093.1"/>
</dbReference>
<evidence type="ECO:0000256" key="1">
    <source>
        <dbReference type="ARBA" id="ARBA00023015"/>
    </source>
</evidence>
<accession>A0A9E6PFK6</accession>
<keyword evidence="2" id="KW-0238">DNA-binding</keyword>
<proteinExistence type="predicted"/>
<dbReference type="GO" id="GO:0006355">
    <property type="term" value="P:regulation of DNA-templated transcription"/>
    <property type="evidence" value="ECO:0007669"/>
    <property type="project" value="InterPro"/>
</dbReference>
<reference evidence="5 6" key="1">
    <citation type="journal article" date="2020" name="Microorganisms">
        <title>Reliable Identification of Environmental Pseudomonas Isolates Using the rpoD Gene.</title>
        <authorList>
            <consortium name="The Broad Institute Genome Sequencing Platform"/>
            <person name="Girard L."/>
            <person name="Lood C."/>
            <person name="Rokni-Zadeh H."/>
            <person name="van Noort V."/>
            <person name="Lavigne R."/>
            <person name="De Mot R."/>
        </authorList>
    </citation>
    <scope>NUCLEOTIDE SEQUENCE [LARGE SCALE GENOMIC DNA]</scope>
    <source>
        <strain evidence="5 6">RW8P3</strain>
    </source>
</reference>
<reference evidence="5 6" key="2">
    <citation type="journal article" date="2021" name="Microorganisms">
        <title>The Ever-Expanding Pseudomonas Genus: Description of 43 New Species and Partition of the Pseudomonas putida Group.</title>
        <authorList>
            <person name="Girard L."/>
            <person name="Lood C."/>
            <person name="Hofte M."/>
            <person name="Vandamme P."/>
            <person name="Rokni-Zadeh H."/>
            <person name="van Noort V."/>
            <person name="Lavigne R."/>
            <person name="De Mot R."/>
        </authorList>
    </citation>
    <scope>NUCLEOTIDE SEQUENCE [LARGE SCALE GENOMIC DNA]</scope>
    <source>
        <strain evidence="5 6">RW8P3</strain>
    </source>
</reference>
<dbReference type="AlphaFoldDB" id="A0A9E6PFK6"/>
<evidence type="ECO:0000256" key="3">
    <source>
        <dbReference type="ARBA" id="ARBA00023163"/>
    </source>
</evidence>
<dbReference type="InterPro" id="IPR016032">
    <property type="entry name" value="Sig_transdc_resp-reg_C-effctor"/>
</dbReference>
<keyword evidence="1" id="KW-0805">Transcription regulation</keyword>
<dbReference type="Pfam" id="PF00196">
    <property type="entry name" value="GerE"/>
    <property type="match status" value="1"/>
</dbReference>
<dbReference type="PRINTS" id="PR00038">
    <property type="entry name" value="HTHLUXR"/>
</dbReference>
<evidence type="ECO:0000259" key="4">
    <source>
        <dbReference type="PROSITE" id="PS50043"/>
    </source>
</evidence>
<dbReference type="Gene3D" id="1.10.10.10">
    <property type="entry name" value="Winged helix-like DNA-binding domain superfamily/Winged helix DNA-binding domain"/>
    <property type="match status" value="1"/>
</dbReference>
<name>A0A9E6PFK6_9PSED</name>